<reference evidence="4" key="1">
    <citation type="submission" date="2021-12" db="EMBL/GenBank/DDBJ databases">
        <authorList>
            <person name="Veyrier F.J."/>
        </authorList>
    </citation>
    <scope>NUCLEOTIDE SEQUENCE</scope>
    <source>
        <strain evidence="4">17694</strain>
    </source>
</reference>
<dbReference type="AlphaFoldDB" id="A0A8T9MV00"/>
<accession>A0A8T9MV00</accession>
<dbReference type="Proteomes" id="UP000831534">
    <property type="component" value="Chromosome"/>
</dbReference>
<reference evidence="4" key="2">
    <citation type="journal article" date="2022" name="Res Sq">
        <title>Evolution of multicellular longitudinally dividing oral cavity symbionts (Neisseriaceae).</title>
        <authorList>
            <person name="Nyongesa S."/>
            <person name="Weber P."/>
            <person name="Bernet E."/>
            <person name="Pullido F."/>
            <person name="Nieckarz M."/>
            <person name="Delaby M."/>
            <person name="Nieves C."/>
            <person name="Viehboeck T."/>
            <person name="Krause N."/>
            <person name="Rivera-Millot A."/>
            <person name="Nakamura A."/>
            <person name="Vischer N."/>
            <person name="VanNieuwenhze M."/>
            <person name="Brun Y."/>
            <person name="Cava F."/>
            <person name="Bulgheresi S."/>
            <person name="Veyrier F."/>
        </authorList>
    </citation>
    <scope>NUCLEOTIDE SEQUENCE</scope>
    <source>
        <strain evidence="4">17694</strain>
    </source>
</reference>
<dbReference type="EMBL" id="CP091521">
    <property type="protein sequence ID" value="UOP04316.1"/>
    <property type="molecule type" value="Genomic_DNA"/>
</dbReference>
<gene>
    <name evidence="4" type="ORF">LVJ77_08085</name>
</gene>
<dbReference type="InterPro" id="IPR001677">
    <property type="entry name" value="TbpB_B_D"/>
</dbReference>
<dbReference type="Pfam" id="PF01298">
    <property type="entry name" value="TbpB_B_D"/>
    <property type="match status" value="1"/>
</dbReference>
<evidence type="ECO:0000256" key="2">
    <source>
        <dbReference type="SAM" id="MobiDB-lite"/>
    </source>
</evidence>
<keyword evidence="5" id="KW-1185">Reference proteome</keyword>
<dbReference type="GO" id="GO:0009279">
    <property type="term" value="C:cell outer membrane"/>
    <property type="evidence" value="ECO:0007669"/>
    <property type="project" value="UniProtKB-SubCell"/>
</dbReference>
<sequence length="297" mass="30731">MAQTKTAADDAIAAAAAAANTAGNTGGNNGNNNGNNSADNSGAAANPTVKAVEDELKKTFIANHKDKDKADWMAHNPINGAVLTINNQTGSVRAALPDSQEIESITINGNKVLLLARSKDSGTRARKLNGNDFPGGTVIGTGFVGSTPYHISSPDFQDFRWGVHTHDGISTVFVQGKPSSFMPKSGASAYTGKAVVGKEGDYSLVNVQVEADFDTKNVNVVMKDLPYSKFGSNNQLEFGGTIMGNTFAGTRNGIVSKGGFYGGAAASVAGVFYGAEGEKQGVNGAFGASEKKSIRKK</sequence>
<feature type="region of interest" description="Disordered" evidence="2">
    <location>
        <begin position="21"/>
        <end position="48"/>
    </location>
</feature>
<dbReference type="Gene3D" id="2.40.160.90">
    <property type="match status" value="1"/>
</dbReference>
<evidence type="ECO:0000313" key="4">
    <source>
        <dbReference type="EMBL" id="UOP04316.1"/>
    </source>
</evidence>
<organism evidence="4 5">
    <name type="scientific">Conchiformibius kuhniae</name>
    <dbReference type="NCBI Taxonomy" id="211502"/>
    <lineage>
        <taxon>Bacteria</taxon>
        <taxon>Pseudomonadati</taxon>
        <taxon>Pseudomonadota</taxon>
        <taxon>Betaproteobacteria</taxon>
        <taxon>Neisseriales</taxon>
        <taxon>Neisseriaceae</taxon>
        <taxon>Conchiformibius</taxon>
    </lineage>
</organism>
<protein>
    <submittedName>
        <fullName evidence="4">Transferrin-binding protein-like solute binding protein</fullName>
    </submittedName>
</protein>
<evidence type="ECO:0000313" key="5">
    <source>
        <dbReference type="Proteomes" id="UP000831534"/>
    </source>
</evidence>
<proteinExistence type="predicted"/>
<comment type="subcellular location">
    <subcellularLocation>
        <location evidence="1">Cell outer membrane</location>
    </subcellularLocation>
</comment>
<dbReference type="InterPro" id="IPR011250">
    <property type="entry name" value="OMP/PagP_B-barrel"/>
</dbReference>
<feature type="domain" description="Transferrin-binding protein B C-lobe/N-lobe beta-barrel" evidence="3">
    <location>
        <begin position="182"/>
        <end position="289"/>
    </location>
</feature>
<evidence type="ECO:0000259" key="3">
    <source>
        <dbReference type="Pfam" id="PF01298"/>
    </source>
</evidence>
<dbReference type="SUPFAM" id="SSF56925">
    <property type="entry name" value="OMPA-like"/>
    <property type="match status" value="1"/>
</dbReference>
<feature type="compositionally biased region" description="Low complexity" evidence="2">
    <location>
        <begin position="30"/>
        <end position="46"/>
    </location>
</feature>
<name>A0A8T9MV00_9NEIS</name>
<evidence type="ECO:0000256" key="1">
    <source>
        <dbReference type="ARBA" id="ARBA00004442"/>
    </source>
</evidence>